<keyword evidence="3" id="KW-0560">Oxidoreductase</keyword>
<accession>A0A0C3B133</accession>
<dbReference type="PROSITE" id="PS00061">
    <property type="entry name" value="ADH_SHORT"/>
    <property type="match status" value="1"/>
</dbReference>
<dbReference type="InterPro" id="IPR036291">
    <property type="entry name" value="NAD(P)-bd_dom_sf"/>
</dbReference>
<sequence length="262" mass="27882">MNASDSEVMPLTSIDRGIGLAVTTALLKEFNACVLAMARTSNDALIALAAEHQETLLVVLGDIVDPKTSQEAVTAALEQFGHLDGIVLNAGVLEPTGRIEEIPVDGWKSVFDVNFFSLIPTIQSALPALRKAESHRGEGKGKVIMISSGAAVKGNANWGPYSASKAAMNSLARTLATEEKDVTTIALRPGMVDTDMQAVLRASDTIQPADLQLFKDAHSNGKLVKPEDVGYTIASLALRATTNLSGEFVSWDSESCAPYRRK</sequence>
<dbReference type="Pfam" id="PF00106">
    <property type="entry name" value="adh_short"/>
    <property type="match status" value="1"/>
</dbReference>
<evidence type="ECO:0000256" key="4">
    <source>
        <dbReference type="RuleBase" id="RU000363"/>
    </source>
</evidence>
<evidence type="ECO:0000256" key="3">
    <source>
        <dbReference type="ARBA" id="ARBA00023002"/>
    </source>
</evidence>
<dbReference type="PRINTS" id="PR00081">
    <property type="entry name" value="GDHRDH"/>
</dbReference>
<evidence type="ECO:0000256" key="2">
    <source>
        <dbReference type="ARBA" id="ARBA00022857"/>
    </source>
</evidence>
<dbReference type="GO" id="GO:0016616">
    <property type="term" value="F:oxidoreductase activity, acting on the CH-OH group of donors, NAD or NADP as acceptor"/>
    <property type="evidence" value="ECO:0007669"/>
    <property type="project" value="UniProtKB-ARBA"/>
</dbReference>
<dbReference type="InterPro" id="IPR002347">
    <property type="entry name" value="SDR_fam"/>
</dbReference>
<proteinExistence type="inferred from homology"/>
<evidence type="ECO:0000256" key="1">
    <source>
        <dbReference type="ARBA" id="ARBA00006484"/>
    </source>
</evidence>
<reference evidence="5 6" key="1">
    <citation type="submission" date="2014-04" db="EMBL/GenBank/DDBJ databases">
        <authorList>
            <consortium name="DOE Joint Genome Institute"/>
            <person name="Kuo A."/>
            <person name="Zuccaro A."/>
            <person name="Kohler A."/>
            <person name="Nagy L.G."/>
            <person name="Floudas D."/>
            <person name="Copeland A."/>
            <person name="Barry K.W."/>
            <person name="Cichocki N."/>
            <person name="Veneault-Fourrey C."/>
            <person name="LaButti K."/>
            <person name="Lindquist E.A."/>
            <person name="Lipzen A."/>
            <person name="Lundell T."/>
            <person name="Morin E."/>
            <person name="Murat C."/>
            <person name="Sun H."/>
            <person name="Tunlid A."/>
            <person name="Henrissat B."/>
            <person name="Grigoriev I.V."/>
            <person name="Hibbett D.S."/>
            <person name="Martin F."/>
            <person name="Nordberg H.P."/>
            <person name="Cantor M.N."/>
            <person name="Hua S.X."/>
        </authorList>
    </citation>
    <scope>NUCLEOTIDE SEQUENCE [LARGE SCALE GENOMIC DNA]</scope>
    <source>
        <strain evidence="5 6">MAFF 305830</strain>
    </source>
</reference>
<evidence type="ECO:0000313" key="6">
    <source>
        <dbReference type="Proteomes" id="UP000054097"/>
    </source>
</evidence>
<evidence type="ECO:0008006" key="7">
    <source>
        <dbReference type="Google" id="ProtNLM"/>
    </source>
</evidence>
<keyword evidence="6" id="KW-1185">Reference proteome</keyword>
<dbReference type="InterPro" id="IPR020904">
    <property type="entry name" value="Sc_DH/Rdtase_CS"/>
</dbReference>
<dbReference type="HOGENOM" id="CLU_010194_2_11_1"/>
<dbReference type="EMBL" id="KN824316">
    <property type="protein sequence ID" value="KIM25241.1"/>
    <property type="molecule type" value="Genomic_DNA"/>
</dbReference>
<reference evidence="6" key="2">
    <citation type="submission" date="2015-01" db="EMBL/GenBank/DDBJ databases">
        <title>Evolutionary Origins and Diversification of the Mycorrhizal Mutualists.</title>
        <authorList>
            <consortium name="DOE Joint Genome Institute"/>
            <consortium name="Mycorrhizal Genomics Consortium"/>
            <person name="Kohler A."/>
            <person name="Kuo A."/>
            <person name="Nagy L.G."/>
            <person name="Floudas D."/>
            <person name="Copeland A."/>
            <person name="Barry K.W."/>
            <person name="Cichocki N."/>
            <person name="Veneault-Fourrey C."/>
            <person name="LaButti K."/>
            <person name="Lindquist E.A."/>
            <person name="Lipzen A."/>
            <person name="Lundell T."/>
            <person name="Morin E."/>
            <person name="Murat C."/>
            <person name="Riley R."/>
            <person name="Ohm R."/>
            <person name="Sun H."/>
            <person name="Tunlid A."/>
            <person name="Henrissat B."/>
            <person name="Grigoriev I.V."/>
            <person name="Hibbett D.S."/>
            <person name="Martin F."/>
        </authorList>
    </citation>
    <scope>NUCLEOTIDE SEQUENCE [LARGE SCALE GENOMIC DNA]</scope>
    <source>
        <strain evidence="6">MAFF 305830</strain>
    </source>
</reference>
<comment type="similarity">
    <text evidence="1 4">Belongs to the short-chain dehydrogenases/reductases (SDR) family.</text>
</comment>
<gene>
    <name evidence="5" type="ORF">M408DRAFT_222294</name>
</gene>
<dbReference type="SUPFAM" id="SSF51735">
    <property type="entry name" value="NAD(P)-binding Rossmann-fold domains"/>
    <property type="match status" value="1"/>
</dbReference>
<dbReference type="STRING" id="933852.A0A0C3B133"/>
<dbReference type="PANTHER" id="PTHR43008">
    <property type="entry name" value="BENZIL REDUCTASE"/>
    <property type="match status" value="1"/>
</dbReference>
<dbReference type="Proteomes" id="UP000054097">
    <property type="component" value="Unassembled WGS sequence"/>
</dbReference>
<dbReference type="PRINTS" id="PR00080">
    <property type="entry name" value="SDRFAMILY"/>
</dbReference>
<dbReference type="GO" id="GO:0050664">
    <property type="term" value="F:oxidoreductase activity, acting on NAD(P)H, oxygen as acceptor"/>
    <property type="evidence" value="ECO:0007669"/>
    <property type="project" value="TreeGrafter"/>
</dbReference>
<dbReference type="Gene3D" id="3.40.50.720">
    <property type="entry name" value="NAD(P)-binding Rossmann-like Domain"/>
    <property type="match status" value="1"/>
</dbReference>
<dbReference type="OrthoDB" id="9876299at2759"/>
<protein>
    <recommendedName>
        <fullName evidence="7">Short-chain dehydrogenase</fullName>
    </recommendedName>
</protein>
<keyword evidence="2" id="KW-0521">NADP</keyword>
<organism evidence="5 6">
    <name type="scientific">Serendipita vermifera MAFF 305830</name>
    <dbReference type="NCBI Taxonomy" id="933852"/>
    <lineage>
        <taxon>Eukaryota</taxon>
        <taxon>Fungi</taxon>
        <taxon>Dikarya</taxon>
        <taxon>Basidiomycota</taxon>
        <taxon>Agaricomycotina</taxon>
        <taxon>Agaricomycetes</taxon>
        <taxon>Sebacinales</taxon>
        <taxon>Serendipitaceae</taxon>
        <taxon>Serendipita</taxon>
    </lineage>
</organism>
<dbReference type="AlphaFoldDB" id="A0A0C3B133"/>
<name>A0A0C3B133_SERVB</name>
<dbReference type="PANTHER" id="PTHR43008:SF8">
    <property type="entry name" value="BENZIL REDUCTASE ((S)-BENZOIN FORMING) IRC24"/>
    <property type="match status" value="1"/>
</dbReference>
<evidence type="ECO:0000313" key="5">
    <source>
        <dbReference type="EMBL" id="KIM25241.1"/>
    </source>
</evidence>